<gene>
    <name evidence="1" type="ORF">EYF80_033691</name>
</gene>
<proteinExistence type="predicted"/>
<sequence length="110" mass="11985">MDGRNSSRSPVAPASWLEQVRSLSSPIGYVHLAADQELAVKPRLPPPLLLSSPALRGGFVRPAARDRANSVGVQEADGGIQPWNEPAKCTGNTSQLEKTVEKNTHYCFWF</sequence>
<evidence type="ECO:0000313" key="2">
    <source>
        <dbReference type="Proteomes" id="UP000314294"/>
    </source>
</evidence>
<name>A0A4Z2GS31_9TELE</name>
<keyword evidence="2" id="KW-1185">Reference proteome</keyword>
<dbReference type="AlphaFoldDB" id="A0A4Z2GS31"/>
<dbReference type="EMBL" id="SRLO01000437">
    <property type="protein sequence ID" value="TNN56060.1"/>
    <property type="molecule type" value="Genomic_DNA"/>
</dbReference>
<comment type="caution">
    <text evidence="1">The sequence shown here is derived from an EMBL/GenBank/DDBJ whole genome shotgun (WGS) entry which is preliminary data.</text>
</comment>
<protein>
    <submittedName>
        <fullName evidence="1">Uncharacterized protein</fullName>
    </submittedName>
</protein>
<organism evidence="1 2">
    <name type="scientific">Liparis tanakae</name>
    <name type="common">Tanaka's snailfish</name>
    <dbReference type="NCBI Taxonomy" id="230148"/>
    <lineage>
        <taxon>Eukaryota</taxon>
        <taxon>Metazoa</taxon>
        <taxon>Chordata</taxon>
        <taxon>Craniata</taxon>
        <taxon>Vertebrata</taxon>
        <taxon>Euteleostomi</taxon>
        <taxon>Actinopterygii</taxon>
        <taxon>Neopterygii</taxon>
        <taxon>Teleostei</taxon>
        <taxon>Neoteleostei</taxon>
        <taxon>Acanthomorphata</taxon>
        <taxon>Eupercaria</taxon>
        <taxon>Perciformes</taxon>
        <taxon>Cottioidei</taxon>
        <taxon>Cottales</taxon>
        <taxon>Liparidae</taxon>
        <taxon>Liparis</taxon>
    </lineage>
</organism>
<reference evidence="1 2" key="1">
    <citation type="submission" date="2019-03" db="EMBL/GenBank/DDBJ databases">
        <title>First draft genome of Liparis tanakae, snailfish: a comprehensive survey of snailfish specific genes.</title>
        <authorList>
            <person name="Kim W."/>
            <person name="Song I."/>
            <person name="Jeong J.-H."/>
            <person name="Kim D."/>
            <person name="Kim S."/>
            <person name="Ryu S."/>
            <person name="Song J.Y."/>
            <person name="Lee S.K."/>
        </authorList>
    </citation>
    <scope>NUCLEOTIDE SEQUENCE [LARGE SCALE GENOMIC DNA]</scope>
    <source>
        <tissue evidence="1">Muscle</tissue>
    </source>
</reference>
<accession>A0A4Z2GS31</accession>
<dbReference type="Proteomes" id="UP000314294">
    <property type="component" value="Unassembled WGS sequence"/>
</dbReference>
<evidence type="ECO:0000313" key="1">
    <source>
        <dbReference type="EMBL" id="TNN56060.1"/>
    </source>
</evidence>